<proteinExistence type="predicted"/>
<dbReference type="InterPro" id="IPR050103">
    <property type="entry name" value="Class-III_PLP-dep_AT"/>
</dbReference>
<keyword evidence="4 8" id="KW-0032">Aminotransferase</keyword>
<dbReference type="Pfam" id="PF19420">
    <property type="entry name" value="DDAH_eukar"/>
    <property type="match status" value="1"/>
</dbReference>
<dbReference type="GO" id="GO:0004587">
    <property type="term" value="F:ornithine aminotransferase activity"/>
    <property type="evidence" value="ECO:0007669"/>
    <property type="project" value="UniProtKB-EC"/>
</dbReference>
<dbReference type="PANTHER" id="PTHR11986:SF18">
    <property type="entry name" value="ORNITHINE AMINOTRANSFERASE, MITOCHONDRIAL"/>
    <property type="match status" value="1"/>
</dbReference>
<evidence type="ECO:0000313" key="8">
    <source>
        <dbReference type="EMBL" id="MBB5066553.1"/>
    </source>
</evidence>
<dbReference type="FunFam" id="3.40.640.10:FF:000011">
    <property type="entry name" value="Ornithine aminotransferase"/>
    <property type="match status" value="1"/>
</dbReference>
<dbReference type="Gene3D" id="3.40.640.10">
    <property type="entry name" value="Type I PLP-dependent aspartate aminotransferase-like (Major domain)"/>
    <property type="match status" value="1"/>
</dbReference>
<dbReference type="PROSITE" id="PS00600">
    <property type="entry name" value="AA_TRANSFER_CLASS_3"/>
    <property type="match status" value="1"/>
</dbReference>
<dbReference type="RefSeq" id="WP_184260330.1">
    <property type="nucleotide sequence ID" value="NZ_JACHIO010000029.1"/>
</dbReference>
<dbReference type="UniPathway" id="UPA00098">
    <property type="reaction ID" value="UER00358"/>
</dbReference>
<evidence type="ECO:0000256" key="1">
    <source>
        <dbReference type="ARBA" id="ARBA00001933"/>
    </source>
</evidence>
<keyword evidence="6" id="KW-0663">Pyridoxal phosphate</keyword>
<evidence type="ECO:0000256" key="6">
    <source>
        <dbReference type="ARBA" id="ARBA00022898"/>
    </source>
</evidence>
<gene>
    <name evidence="8" type="ORF">HDF15_004933</name>
</gene>
<dbReference type="PANTHER" id="PTHR11986">
    <property type="entry name" value="AMINOTRANSFERASE CLASS III"/>
    <property type="match status" value="1"/>
</dbReference>
<dbReference type="SUPFAM" id="SSF55909">
    <property type="entry name" value="Pentein"/>
    <property type="match status" value="1"/>
</dbReference>
<dbReference type="GO" id="GO:0030170">
    <property type="term" value="F:pyridoxal phosphate binding"/>
    <property type="evidence" value="ECO:0007669"/>
    <property type="project" value="InterPro"/>
</dbReference>
<dbReference type="Proteomes" id="UP000584867">
    <property type="component" value="Unassembled WGS sequence"/>
</dbReference>
<dbReference type="InterPro" id="IPR015424">
    <property type="entry name" value="PyrdxlP-dep_Trfase"/>
</dbReference>
<evidence type="ECO:0000256" key="4">
    <source>
        <dbReference type="ARBA" id="ARBA00022576"/>
    </source>
</evidence>
<evidence type="ECO:0000256" key="2">
    <source>
        <dbReference type="ARBA" id="ARBA00004998"/>
    </source>
</evidence>
<accession>A0A7W7ZVI4</accession>
<dbReference type="Gene3D" id="3.90.1150.10">
    <property type="entry name" value="Aspartate Aminotransferase, domain 1"/>
    <property type="match status" value="1"/>
</dbReference>
<dbReference type="NCBIfam" id="TIGR01885">
    <property type="entry name" value="Orn_aminotrans"/>
    <property type="match status" value="1"/>
</dbReference>
<comment type="cofactor">
    <cofactor evidence="1">
        <name>pyridoxal 5'-phosphate</name>
        <dbReference type="ChEBI" id="CHEBI:597326"/>
    </cofactor>
</comment>
<dbReference type="Gene3D" id="3.75.10.10">
    <property type="entry name" value="L-arginine/glycine Amidinotransferase, Chain A"/>
    <property type="match status" value="1"/>
</dbReference>
<dbReference type="EMBL" id="JACHIO010000029">
    <property type="protein sequence ID" value="MBB5066553.1"/>
    <property type="molecule type" value="Genomic_DNA"/>
</dbReference>
<evidence type="ECO:0000256" key="5">
    <source>
        <dbReference type="ARBA" id="ARBA00022679"/>
    </source>
</evidence>
<evidence type="ECO:0000256" key="3">
    <source>
        <dbReference type="ARBA" id="ARBA00012924"/>
    </source>
</evidence>
<dbReference type="InterPro" id="IPR015422">
    <property type="entry name" value="PyrdxlP-dep_Trfase_small"/>
</dbReference>
<evidence type="ECO:0000313" key="9">
    <source>
        <dbReference type="Proteomes" id="UP000584867"/>
    </source>
</evidence>
<name>A0A7W7ZVI4_9BACT</name>
<dbReference type="GO" id="GO:0055129">
    <property type="term" value="P:L-proline biosynthetic process"/>
    <property type="evidence" value="ECO:0007669"/>
    <property type="project" value="UniProtKB-UniPathway"/>
</dbReference>
<dbReference type="InterPro" id="IPR015421">
    <property type="entry name" value="PyrdxlP-dep_Trfase_major"/>
</dbReference>
<dbReference type="InterPro" id="IPR010164">
    <property type="entry name" value="Orn_aminotrans"/>
</dbReference>
<dbReference type="Pfam" id="PF00202">
    <property type="entry name" value="Aminotran_3"/>
    <property type="match status" value="1"/>
</dbReference>
<dbReference type="CDD" id="cd00610">
    <property type="entry name" value="OAT_like"/>
    <property type="match status" value="1"/>
</dbReference>
<sequence>MSVELLPAEEIYTRERVTTPTLLMCRPLQYEVNYVINPWMSGNLGSSSRVRATEQWNRLRDILSQLAPLVLIDPVPGWPDMVFTANAGLAHEGTVALSSFSHVERQGEEQYFREFFSAAGYRIVDLPRDRPFEGEGDALFSSDGTRLWVGFGRRTAQASHSVLADLWDIEVEGLHLVDDRFYHLDTCFAPLEDGSLLYYPAAFDAASLRKIHEFYSPGQCIAVDEMDALQFACNAVNIGRTIVLHHVSDNLEAELRARGFDVIQTDLSEFLKAGGAAKCLVMKLTPELHPLPEENNRAQELIALEDEFGAHNYHPLDVVIERAEGAWVTDVEGKRYLDFLSAYSAVNQGHCHPAIFRALVEQAQKVTLTSRAFRNDQLPLLLRDLHELTGYGMALLMNSGTEAVETALKAARKWGETVKGVPTGQSEIVVCTNNFHGRSISIVGFSTEAQYRYGFGPFPAGFRHVPFGDAEALRASITPNTCAFLVEPIQGEAGVIVPPDGYLRDVERICRENNVLLIVDEIQSGLGRTGKLFAYMHEGIHPDVVIAGKALSGGFYPVSAVLSSPSVLGVFGPGDHGSTFGGNPLACAVARAALKVIVDERLPERSAELGRHALARVRSMSSKHVVAVRGKGLWLAIELNSPARAFCERLRDRGVLAKETHDTVMRIAPPLMIAAEDLDWGLDQLEQVLCTV</sequence>
<dbReference type="InterPro" id="IPR049704">
    <property type="entry name" value="Aminotrans_3_PPA_site"/>
</dbReference>
<keyword evidence="5 8" id="KW-0808">Transferase</keyword>
<organism evidence="8 9">
    <name type="scientific">Granulicella mallensis</name>
    <dbReference type="NCBI Taxonomy" id="940614"/>
    <lineage>
        <taxon>Bacteria</taxon>
        <taxon>Pseudomonadati</taxon>
        <taxon>Acidobacteriota</taxon>
        <taxon>Terriglobia</taxon>
        <taxon>Terriglobales</taxon>
        <taxon>Acidobacteriaceae</taxon>
        <taxon>Granulicella</taxon>
    </lineage>
</organism>
<dbReference type="EC" id="2.6.1.13" evidence="3"/>
<comment type="pathway">
    <text evidence="2">Amino-acid biosynthesis; L-proline biosynthesis; L-glutamate 5-semialdehyde from L-ornithine: step 1/1.</text>
</comment>
<dbReference type="GO" id="GO:0042802">
    <property type="term" value="F:identical protein binding"/>
    <property type="evidence" value="ECO:0007669"/>
    <property type="project" value="TreeGrafter"/>
</dbReference>
<comment type="caution">
    <text evidence="8">The sequence shown here is derived from an EMBL/GenBank/DDBJ whole genome shotgun (WGS) entry which is preliminary data.</text>
</comment>
<dbReference type="SUPFAM" id="SSF53383">
    <property type="entry name" value="PLP-dependent transferases"/>
    <property type="match status" value="1"/>
</dbReference>
<reference evidence="8 9" key="1">
    <citation type="submission" date="2020-08" db="EMBL/GenBank/DDBJ databases">
        <title>Genomic Encyclopedia of Type Strains, Phase IV (KMG-V): Genome sequencing to study the core and pangenomes of soil and plant-associated prokaryotes.</title>
        <authorList>
            <person name="Whitman W."/>
        </authorList>
    </citation>
    <scope>NUCLEOTIDE SEQUENCE [LARGE SCALE GENOMIC DNA]</scope>
    <source>
        <strain evidence="8 9">X5P3</strain>
    </source>
</reference>
<dbReference type="InterPro" id="IPR005814">
    <property type="entry name" value="Aminotrans_3"/>
</dbReference>
<dbReference type="AlphaFoldDB" id="A0A7W7ZVI4"/>
<evidence type="ECO:0000256" key="7">
    <source>
        <dbReference type="ARBA" id="ARBA00030587"/>
    </source>
</evidence>
<protein>
    <recommendedName>
        <fullName evidence="3">ornithine aminotransferase</fullName>
        <ecNumber evidence="3">2.6.1.13</ecNumber>
    </recommendedName>
    <alternativeName>
        <fullName evidence="7">Ornithine--oxo-acid aminotransferase</fullName>
    </alternativeName>
</protein>